<name>A0A1E5VVF5_9POAL</name>
<dbReference type="AlphaFoldDB" id="A0A1E5VVF5"/>
<keyword evidence="2" id="KW-0472">Membrane</keyword>
<sequence>MASASSNAKQSLCPEVNQSHPDLNTPFYTAPTTSTSAGSGTATGGLYPTIDPNELAENLFPETAEEDAAPPSPTTEETAVAVPGAQFHLVDPDRSLDLGAGTLSVVRLRQGDHTVAVLARLIPKKPHQRCGLFRLFSSGRCQELSADDVGRTLAIVVGILAGIALFVVFISFLRKTCN</sequence>
<reference evidence="3 4" key="1">
    <citation type="submission" date="2016-09" db="EMBL/GenBank/DDBJ databases">
        <title>The draft genome of Dichanthelium oligosanthes: A C3 panicoid grass species.</title>
        <authorList>
            <person name="Studer A.J."/>
            <person name="Schnable J.C."/>
            <person name="Brutnell T.P."/>
        </authorList>
    </citation>
    <scope>NUCLEOTIDE SEQUENCE [LARGE SCALE GENOMIC DNA]</scope>
    <source>
        <strain evidence="4">cv. Kellogg 1175</strain>
        <tissue evidence="3">Leaf</tissue>
    </source>
</reference>
<dbReference type="Proteomes" id="UP000095767">
    <property type="component" value="Unassembled WGS sequence"/>
</dbReference>
<dbReference type="EMBL" id="LWDX02028549">
    <property type="protein sequence ID" value="OEL29072.1"/>
    <property type="molecule type" value="Genomic_DNA"/>
</dbReference>
<keyword evidence="2" id="KW-1133">Transmembrane helix</keyword>
<proteinExistence type="predicted"/>
<feature type="transmembrane region" description="Helical" evidence="2">
    <location>
        <begin position="153"/>
        <end position="173"/>
    </location>
</feature>
<evidence type="ECO:0000313" key="3">
    <source>
        <dbReference type="EMBL" id="OEL29072.1"/>
    </source>
</evidence>
<evidence type="ECO:0000313" key="4">
    <source>
        <dbReference type="Proteomes" id="UP000095767"/>
    </source>
</evidence>
<feature type="compositionally biased region" description="Polar residues" evidence="1">
    <location>
        <begin position="1"/>
        <end position="22"/>
    </location>
</feature>
<dbReference type="STRING" id="888268.A0A1E5VVF5"/>
<feature type="region of interest" description="Disordered" evidence="1">
    <location>
        <begin position="1"/>
        <end position="45"/>
    </location>
</feature>
<keyword evidence="4" id="KW-1185">Reference proteome</keyword>
<evidence type="ECO:0000256" key="1">
    <source>
        <dbReference type="SAM" id="MobiDB-lite"/>
    </source>
</evidence>
<feature type="compositionally biased region" description="Low complexity" evidence="1">
    <location>
        <begin position="29"/>
        <end position="40"/>
    </location>
</feature>
<gene>
    <name evidence="3" type="ORF">BAE44_0009907</name>
</gene>
<evidence type="ECO:0000256" key="2">
    <source>
        <dbReference type="SAM" id="Phobius"/>
    </source>
</evidence>
<keyword evidence="2" id="KW-0812">Transmembrane</keyword>
<comment type="caution">
    <text evidence="3">The sequence shown here is derived from an EMBL/GenBank/DDBJ whole genome shotgun (WGS) entry which is preliminary data.</text>
</comment>
<accession>A0A1E5VVF5</accession>
<organism evidence="3 4">
    <name type="scientific">Dichanthelium oligosanthes</name>
    <dbReference type="NCBI Taxonomy" id="888268"/>
    <lineage>
        <taxon>Eukaryota</taxon>
        <taxon>Viridiplantae</taxon>
        <taxon>Streptophyta</taxon>
        <taxon>Embryophyta</taxon>
        <taxon>Tracheophyta</taxon>
        <taxon>Spermatophyta</taxon>
        <taxon>Magnoliopsida</taxon>
        <taxon>Liliopsida</taxon>
        <taxon>Poales</taxon>
        <taxon>Poaceae</taxon>
        <taxon>PACMAD clade</taxon>
        <taxon>Panicoideae</taxon>
        <taxon>Panicodae</taxon>
        <taxon>Paniceae</taxon>
        <taxon>Dichantheliinae</taxon>
        <taxon>Dichanthelium</taxon>
    </lineage>
</organism>
<dbReference type="OrthoDB" id="10473568at2759"/>
<protein>
    <submittedName>
        <fullName evidence="3">Uncharacterized protein</fullName>
    </submittedName>
</protein>